<proteinExistence type="predicted"/>
<gene>
    <name evidence="2" type="ORF">CVT26_009163</name>
</gene>
<keyword evidence="3" id="KW-1185">Reference proteome</keyword>
<dbReference type="Proteomes" id="UP000284706">
    <property type="component" value="Unassembled WGS sequence"/>
</dbReference>
<protein>
    <recommendedName>
        <fullName evidence="4">BED-type domain-containing protein</fullName>
    </recommendedName>
</protein>
<feature type="compositionally biased region" description="Basic and acidic residues" evidence="1">
    <location>
        <begin position="37"/>
        <end position="48"/>
    </location>
</feature>
<evidence type="ECO:0000313" key="3">
    <source>
        <dbReference type="Proteomes" id="UP000284706"/>
    </source>
</evidence>
<dbReference type="EMBL" id="NHYE01001046">
    <property type="protein sequence ID" value="PPQ99786.1"/>
    <property type="molecule type" value="Genomic_DNA"/>
</dbReference>
<feature type="compositionally biased region" description="Polar residues" evidence="1">
    <location>
        <begin position="1"/>
        <end position="15"/>
    </location>
</feature>
<accession>A0A409Y9K7</accession>
<sequence length="335" mass="36974">VTTPISEEAVGNTSWAPVPDLPSNPFSPANQDLATRLQDDGSAPERQDAASSSGEEFPDPSPTTSPCRSPPPAPTQARGSPRAGPHSTSNRSSSRSSSSNSRSPPGDSQQGAKKKRVGAPDVRNFFKTESGRQYCEFCRHQHSIDSSYEAFGFSADTGMSTLRNHLLLNHLEVWVEACDKFKITITAAAAQQCIAQYRQSKGQPTAQSTPSSDRPADIPNFSRETFVDAVTEFIIADDQSLNVVESPHLRRIFMLLKSDLKDSDIPHRTAIRNHVKEVYDEYLMQLESDIKVRFSLLVRNCLTCENRKLSGRCPSRQISGPTLIYRHLWPSQLTG</sequence>
<evidence type="ECO:0000256" key="1">
    <source>
        <dbReference type="SAM" id="MobiDB-lite"/>
    </source>
</evidence>
<evidence type="ECO:0000313" key="2">
    <source>
        <dbReference type="EMBL" id="PPQ99786.1"/>
    </source>
</evidence>
<feature type="non-terminal residue" evidence="2">
    <location>
        <position position="1"/>
    </location>
</feature>
<dbReference type="InParanoid" id="A0A409Y9K7"/>
<name>A0A409Y9K7_9AGAR</name>
<comment type="caution">
    <text evidence="2">The sequence shown here is derived from an EMBL/GenBank/DDBJ whole genome shotgun (WGS) entry which is preliminary data.</text>
</comment>
<feature type="region of interest" description="Disordered" evidence="1">
    <location>
        <begin position="1"/>
        <end position="120"/>
    </location>
</feature>
<feature type="compositionally biased region" description="Pro residues" evidence="1">
    <location>
        <begin position="59"/>
        <end position="74"/>
    </location>
</feature>
<dbReference type="OrthoDB" id="3250324at2759"/>
<evidence type="ECO:0008006" key="4">
    <source>
        <dbReference type="Google" id="ProtNLM"/>
    </source>
</evidence>
<feature type="compositionally biased region" description="Polar residues" evidence="1">
    <location>
        <begin position="24"/>
        <end position="33"/>
    </location>
</feature>
<dbReference type="AlphaFoldDB" id="A0A409Y9K7"/>
<feature type="compositionally biased region" description="Low complexity" evidence="1">
    <location>
        <begin position="89"/>
        <end position="103"/>
    </location>
</feature>
<organism evidence="2 3">
    <name type="scientific">Gymnopilus dilepis</name>
    <dbReference type="NCBI Taxonomy" id="231916"/>
    <lineage>
        <taxon>Eukaryota</taxon>
        <taxon>Fungi</taxon>
        <taxon>Dikarya</taxon>
        <taxon>Basidiomycota</taxon>
        <taxon>Agaricomycotina</taxon>
        <taxon>Agaricomycetes</taxon>
        <taxon>Agaricomycetidae</taxon>
        <taxon>Agaricales</taxon>
        <taxon>Agaricineae</taxon>
        <taxon>Hymenogastraceae</taxon>
        <taxon>Gymnopilus</taxon>
    </lineage>
</organism>
<reference evidence="2 3" key="1">
    <citation type="journal article" date="2018" name="Evol. Lett.">
        <title>Horizontal gene cluster transfer increased hallucinogenic mushroom diversity.</title>
        <authorList>
            <person name="Reynolds H.T."/>
            <person name="Vijayakumar V."/>
            <person name="Gluck-Thaler E."/>
            <person name="Korotkin H.B."/>
            <person name="Matheny P.B."/>
            <person name="Slot J.C."/>
        </authorList>
    </citation>
    <scope>NUCLEOTIDE SEQUENCE [LARGE SCALE GENOMIC DNA]</scope>
    <source>
        <strain evidence="2 3">SRW20</strain>
    </source>
</reference>